<feature type="domain" description="Reverse transcriptase" evidence="1">
    <location>
        <begin position="211"/>
        <end position="477"/>
    </location>
</feature>
<comment type="caution">
    <text evidence="2">The sequence shown here is derived from an EMBL/GenBank/DDBJ whole genome shotgun (WGS) entry which is preliminary data.</text>
</comment>
<name>A0A2B4RAU9_STYPI</name>
<dbReference type="InterPro" id="IPR043502">
    <property type="entry name" value="DNA/RNA_pol_sf"/>
</dbReference>
<dbReference type="Pfam" id="PF05699">
    <property type="entry name" value="Dimer_Tnp_hAT"/>
    <property type="match status" value="1"/>
</dbReference>
<dbReference type="GO" id="GO:0046983">
    <property type="term" value="F:protein dimerization activity"/>
    <property type="evidence" value="ECO:0007669"/>
    <property type="project" value="InterPro"/>
</dbReference>
<reference evidence="3" key="1">
    <citation type="journal article" date="2017" name="bioRxiv">
        <title>Comparative analysis of the genomes of Stylophora pistillata and Acropora digitifera provides evidence for extensive differences between species of corals.</title>
        <authorList>
            <person name="Voolstra C.R."/>
            <person name="Li Y."/>
            <person name="Liew Y.J."/>
            <person name="Baumgarten S."/>
            <person name="Zoccola D."/>
            <person name="Flot J.-F."/>
            <person name="Tambutte S."/>
            <person name="Allemand D."/>
            <person name="Aranda M."/>
        </authorList>
    </citation>
    <scope>NUCLEOTIDE SEQUENCE [LARGE SCALE GENOMIC DNA]</scope>
</reference>
<keyword evidence="2" id="KW-0695">RNA-directed DNA polymerase</keyword>
<evidence type="ECO:0000313" key="2">
    <source>
        <dbReference type="EMBL" id="PFX13630.1"/>
    </source>
</evidence>
<dbReference type="CDD" id="cd01650">
    <property type="entry name" value="RT_nLTR_like"/>
    <property type="match status" value="1"/>
</dbReference>
<dbReference type="InterPro" id="IPR000477">
    <property type="entry name" value="RT_dom"/>
</dbReference>
<keyword evidence="3" id="KW-1185">Reference proteome</keyword>
<dbReference type="InterPro" id="IPR012337">
    <property type="entry name" value="RNaseH-like_sf"/>
</dbReference>
<proteinExistence type="predicted"/>
<accession>A0A2B4RAU9</accession>
<evidence type="ECO:0000259" key="1">
    <source>
        <dbReference type="PROSITE" id="PS50878"/>
    </source>
</evidence>
<organism evidence="2 3">
    <name type="scientific">Stylophora pistillata</name>
    <name type="common">Smooth cauliflower coral</name>
    <dbReference type="NCBI Taxonomy" id="50429"/>
    <lineage>
        <taxon>Eukaryota</taxon>
        <taxon>Metazoa</taxon>
        <taxon>Cnidaria</taxon>
        <taxon>Anthozoa</taxon>
        <taxon>Hexacorallia</taxon>
        <taxon>Scleractinia</taxon>
        <taxon>Astrocoeniina</taxon>
        <taxon>Pocilloporidae</taxon>
        <taxon>Stylophora</taxon>
    </lineage>
</organism>
<dbReference type="Pfam" id="PF00078">
    <property type="entry name" value="RVT_1"/>
    <property type="match status" value="1"/>
</dbReference>
<dbReference type="OrthoDB" id="5980003at2759"/>
<keyword evidence="2" id="KW-0808">Transferase</keyword>
<dbReference type="InterPro" id="IPR008906">
    <property type="entry name" value="HATC_C_dom"/>
</dbReference>
<dbReference type="SUPFAM" id="SSF53098">
    <property type="entry name" value="Ribonuclease H-like"/>
    <property type="match status" value="1"/>
</dbReference>
<sequence length="1231" mass="139231">MEEVWLNWKSAFFKAIENNVPSKKIKSRQNVPWITSDIRKLFHKRKRLWKKAKSTQLEVDWNKYKSLRNKVKSELNKSYYQHVHSLIDSKNPKRFWSFIKSKTKNKSIPVTMKWSDRGVTASTGKDKAELFCKFFASVFTRPDPATDVDEDAHSHGSGFVIPDLMCSSANVGELLLTLDVNKATGPDGLSARLLREAASVISDPLSKLFNMSLNRGKLPRDWKSANITPVYKNGGKEYVSNYRPISLTSLVVKTLEKLVTRHIMAHLEDHDLLSPHQYGFRAGFSCTSQLIRLFHSWASALDKNKTSDVVFLDFEKAFDSVPHKHLISKLGRYGINGQILEWLGDFLQDRFQRVVLEGESSDWSMVYSGVPQGSIVGPMLFLLYVNDIPENLSCSSEMFADDTLLFNSDHPSSVHQPVCESLSQIVDWCKKWLLKLKATKSKCMKITRSRSVTPCSYNINSIPLEQVKTHKHLGVIISSDLSWKPHVLSVAAKANKILGLLKRTFGKSSEAISIGYKSMVRPIVEYACPVWNPHQQYLSDKLERVQRNASRPGNDDAQDVAHRTIEYCKHVISRSTTSDDLFVDTTLMATQSLTEENSDLSENEDVQEIEDPILVAVNAGASLRSPTSAVIARKRKLPANEGKYKQRGSSKTTVRTSAWDRITEYPKHHFAVVNRKLRCNACSEIISEKKSSIEKHIKSKKHERGLSEIAKSKSESQTITACFQRRDNREKACGSTLPAEMRLFRFEVVESFLSGGIALTKVDALRPLLEKHGHRLTNRAHLSELIPAVLENEKDKLKKELKDVKEASVIFDGTARLGEALAVIVRYVQENFQPTQRLIRLDILAKALKGEELAQRLMSCLAVDYHFGPTAIIGGMRDGASVNGAALRQLMFFYPKLFDVVCFSHTIDNVGNHFEFKILDLFARYWISMFSHSYNARLVWRERTGQSIRTFSETRWWSKWEVLRQVSEYFGDVEPFLRENDEVSPGNRRRLLEIFDDPQSCQDLRLELAALVDAGVHFVNATYYLEGDGPLIFTCYERLSAVTRAVAVGNYPNTTAVAREIAGGNAVLCNQLMAQAKACIQPGFQFYHQKFSVQFHGTVRAFKAARLCCPVQVQALNPTAASLEELRNFPFANHDATIANLAQEFPLYVAASDGVTVTCEDDKLTWWANHKDTLPHWSSLVKKLLLIQPSSASAERVFSLLTNAFGSQQESALQDYLEASVMLRYNNAKRV</sequence>
<dbReference type="PROSITE" id="PS50878">
    <property type="entry name" value="RT_POL"/>
    <property type="match status" value="1"/>
</dbReference>
<dbReference type="AlphaFoldDB" id="A0A2B4RAU9"/>
<gene>
    <name evidence="2" type="primary">RTase</name>
    <name evidence="2" type="ORF">AWC38_SpisGene22269</name>
</gene>
<evidence type="ECO:0000313" key="3">
    <source>
        <dbReference type="Proteomes" id="UP000225706"/>
    </source>
</evidence>
<dbReference type="Proteomes" id="UP000225706">
    <property type="component" value="Unassembled WGS sequence"/>
</dbReference>
<dbReference type="GO" id="GO:0003964">
    <property type="term" value="F:RNA-directed DNA polymerase activity"/>
    <property type="evidence" value="ECO:0007669"/>
    <property type="project" value="UniProtKB-KW"/>
</dbReference>
<dbReference type="EMBL" id="LSMT01000929">
    <property type="protein sequence ID" value="PFX13630.1"/>
    <property type="molecule type" value="Genomic_DNA"/>
</dbReference>
<protein>
    <submittedName>
        <fullName evidence="2">Putative RNA-directed DNA polymerase from transposon BS</fullName>
    </submittedName>
</protein>
<dbReference type="SUPFAM" id="SSF56672">
    <property type="entry name" value="DNA/RNA polymerases"/>
    <property type="match status" value="1"/>
</dbReference>
<dbReference type="PANTHER" id="PTHR33332">
    <property type="entry name" value="REVERSE TRANSCRIPTASE DOMAIN-CONTAINING PROTEIN"/>
    <property type="match status" value="1"/>
</dbReference>
<keyword evidence="2" id="KW-0548">Nucleotidyltransferase</keyword>